<dbReference type="RefSeq" id="WP_248343514.1">
    <property type="nucleotide sequence ID" value="NZ_AP025592.1"/>
</dbReference>
<organism evidence="2 3">
    <name type="scientific">Anaeromyxobacter paludicola</name>
    <dbReference type="NCBI Taxonomy" id="2918171"/>
    <lineage>
        <taxon>Bacteria</taxon>
        <taxon>Pseudomonadati</taxon>
        <taxon>Myxococcota</taxon>
        <taxon>Myxococcia</taxon>
        <taxon>Myxococcales</taxon>
        <taxon>Cystobacterineae</taxon>
        <taxon>Anaeromyxobacteraceae</taxon>
        <taxon>Anaeromyxobacter</taxon>
    </lineage>
</organism>
<dbReference type="SUPFAM" id="SSF52540">
    <property type="entry name" value="P-loop containing nucleoside triphosphate hydrolases"/>
    <property type="match status" value="1"/>
</dbReference>
<evidence type="ECO:0000313" key="2">
    <source>
        <dbReference type="EMBL" id="BDG06933.1"/>
    </source>
</evidence>
<evidence type="ECO:0000313" key="3">
    <source>
        <dbReference type="Proteomes" id="UP001162734"/>
    </source>
</evidence>
<dbReference type="Gene3D" id="3.40.50.300">
    <property type="entry name" value="P-loop containing nucleotide triphosphate hydrolases"/>
    <property type="match status" value="1"/>
</dbReference>
<accession>A0ABN6N4G7</accession>
<gene>
    <name evidence="2" type="ORF">AMPC_00460</name>
</gene>
<dbReference type="EMBL" id="AP025592">
    <property type="protein sequence ID" value="BDG06933.1"/>
    <property type="molecule type" value="Genomic_DNA"/>
</dbReference>
<feature type="domain" description="AAA+ ATPase" evidence="1">
    <location>
        <begin position="41"/>
        <end position="164"/>
    </location>
</feature>
<keyword evidence="3" id="KW-1185">Reference proteome</keyword>
<dbReference type="Proteomes" id="UP001162734">
    <property type="component" value="Chromosome"/>
</dbReference>
<protein>
    <submittedName>
        <fullName evidence="2">ATPase</fullName>
    </submittedName>
</protein>
<proteinExistence type="predicted"/>
<evidence type="ECO:0000259" key="1">
    <source>
        <dbReference type="SMART" id="SM00382"/>
    </source>
</evidence>
<dbReference type="InterPro" id="IPR049945">
    <property type="entry name" value="AAA_22"/>
</dbReference>
<dbReference type="Pfam" id="PF13401">
    <property type="entry name" value="AAA_22"/>
    <property type="match status" value="1"/>
</dbReference>
<dbReference type="InterPro" id="IPR052026">
    <property type="entry name" value="ExeA_AAA_ATPase_DNA-bind"/>
</dbReference>
<dbReference type="InterPro" id="IPR027417">
    <property type="entry name" value="P-loop_NTPase"/>
</dbReference>
<dbReference type="PANTHER" id="PTHR35894:SF1">
    <property type="entry name" value="PHOSPHORIBULOKINASE _ URIDINE KINASE FAMILY"/>
    <property type="match status" value="1"/>
</dbReference>
<dbReference type="InterPro" id="IPR003593">
    <property type="entry name" value="AAA+_ATPase"/>
</dbReference>
<dbReference type="PANTHER" id="PTHR35894">
    <property type="entry name" value="GENERAL SECRETION PATHWAY PROTEIN A-RELATED"/>
    <property type="match status" value="1"/>
</dbReference>
<name>A0ABN6N4G7_9BACT</name>
<reference evidence="3" key="1">
    <citation type="journal article" date="2022" name="Int. J. Syst. Evol. Microbiol.">
        <title>Anaeromyxobacter oryzae sp. nov., Anaeromyxobacter diazotrophicus sp. nov. and Anaeromyxobacter paludicola sp. nov., isolated from paddy soils.</title>
        <authorList>
            <person name="Itoh H."/>
            <person name="Xu Z."/>
            <person name="Mise K."/>
            <person name="Masuda Y."/>
            <person name="Ushijima N."/>
            <person name="Hayakawa C."/>
            <person name="Shiratori Y."/>
            <person name="Senoo K."/>
        </authorList>
    </citation>
    <scope>NUCLEOTIDE SEQUENCE [LARGE SCALE GENOMIC DNA]</scope>
    <source>
        <strain evidence="3">Red630</strain>
    </source>
</reference>
<dbReference type="SMART" id="SM00382">
    <property type="entry name" value="AAA"/>
    <property type="match status" value="1"/>
</dbReference>
<sequence>MYLEHYGLHAKPFSKTPDPAFLYHSPQHAEALARLSHALEEREPAVLTGEVGAGKTTLSRALVDAFADRCRFALVVNPALPAAQLLSAVSDAFGLPRQKRKGDVYAALAELAAALDEEDQFPVVLVDEAQMLPGRGAYDELRLLTNLTADDRALIGLVLIGQPELRDRIRGKGGEAFAQRIGVAYHLGALEAPEVGAYLAHRLRVAGREEPLFTEDAVLEIHARSGGVPRRINQLAASSLLEGFARELQRLDAGVVQAAAADLDAYLGGKPVRG</sequence>